<feature type="compositionally biased region" description="Polar residues" evidence="1">
    <location>
        <begin position="63"/>
        <end position="73"/>
    </location>
</feature>
<sequence length="128" mass="14277">MKFFNADLDANAAGHSGWHRSVWKSPFDFGVVPGLQHWDFRALHPFPDGPADDIARPARNVRSHSGSFDSFDTQPIRRRGGRETATERPSFRAADDSLHARLKDPQVPVDSRLAPLVSSFLIENDAGR</sequence>
<proteinExistence type="predicted"/>
<dbReference type="HOGENOM" id="CLU_1959257_0_0_1"/>
<dbReference type="InParanoid" id="V5GAE3"/>
<dbReference type="Proteomes" id="UP000018001">
    <property type="component" value="Unassembled WGS sequence"/>
</dbReference>
<reference evidence="3" key="1">
    <citation type="journal article" date="2014" name="Genome Announc.">
        <title>Draft genome sequence of the formaldehyde-resistant fungus Byssochlamys spectabilis No. 5 (anamorph Paecilomyces variotii No. 5) (NBRC109023).</title>
        <authorList>
            <person name="Oka T."/>
            <person name="Ekino K."/>
            <person name="Fukuda K."/>
            <person name="Nomura Y."/>
        </authorList>
    </citation>
    <scope>NUCLEOTIDE SEQUENCE [LARGE SCALE GENOMIC DNA]</scope>
    <source>
        <strain evidence="3">No. 5 / NBRC 109023</strain>
    </source>
</reference>
<feature type="region of interest" description="Disordered" evidence="1">
    <location>
        <begin position="51"/>
        <end position="105"/>
    </location>
</feature>
<evidence type="ECO:0000313" key="3">
    <source>
        <dbReference type="Proteomes" id="UP000018001"/>
    </source>
</evidence>
<feature type="compositionally biased region" description="Basic and acidic residues" evidence="1">
    <location>
        <begin position="81"/>
        <end position="104"/>
    </location>
</feature>
<evidence type="ECO:0000256" key="1">
    <source>
        <dbReference type="SAM" id="MobiDB-lite"/>
    </source>
</evidence>
<name>V5GAE3_BYSSN</name>
<comment type="caution">
    <text evidence="2">The sequence shown here is derived from an EMBL/GenBank/DDBJ whole genome shotgun (WGS) entry which is preliminary data.</text>
</comment>
<evidence type="ECO:0000313" key="2">
    <source>
        <dbReference type="EMBL" id="GAD97877.1"/>
    </source>
</evidence>
<gene>
    <name evidence="2" type="ORF">PVAR5_6561</name>
</gene>
<dbReference type="AlphaFoldDB" id="V5GAE3"/>
<dbReference type="EMBL" id="BAUL01000220">
    <property type="protein sequence ID" value="GAD97877.1"/>
    <property type="molecule type" value="Genomic_DNA"/>
</dbReference>
<organism evidence="2 3">
    <name type="scientific">Byssochlamys spectabilis (strain No. 5 / NBRC 109023)</name>
    <name type="common">Paecilomyces variotii</name>
    <dbReference type="NCBI Taxonomy" id="1356009"/>
    <lineage>
        <taxon>Eukaryota</taxon>
        <taxon>Fungi</taxon>
        <taxon>Dikarya</taxon>
        <taxon>Ascomycota</taxon>
        <taxon>Pezizomycotina</taxon>
        <taxon>Eurotiomycetes</taxon>
        <taxon>Eurotiomycetidae</taxon>
        <taxon>Eurotiales</taxon>
        <taxon>Thermoascaceae</taxon>
        <taxon>Paecilomyces</taxon>
    </lineage>
</organism>
<protein>
    <submittedName>
        <fullName evidence="2">Uncharacterized protein</fullName>
    </submittedName>
</protein>
<accession>V5GAE3</accession>
<keyword evidence="3" id="KW-1185">Reference proteome</keyword>